<evidence type="ECO:0000259" key="4">
    <source>
        <dbReference type="Pfam" id="PF07687"/>
    </source>
</evidence>
<dbReference type="Pfam" id="PF07687">
    <property type="entry name" value="M20_dimer"/>
    <property type="match status" value="1"/>
</dbReference>
<sequence>MKKLSALLILSLTITSISWSQSDVKPVILKSVEDNTTYYTQLLKEIVNINSGTMNFKGVQKVGNRLVEEFKKLGMEASMTSGDAFGRAGHLVASNNGTKGIKILMIGHLDTVFEPESPFQKYTMVNDSIMQGPGVADMKGGDIIILLALKALKDAGVLENLSVKVVMTGDEERSGSPLALSKKELTDAADWADIALGFENADGNPKTIVTSRRGSTSWTLNVKGNAAHSSQVFTDKVGSGAIYEASRILNSFYQELSKEENLTFNPGLILGGTDVTYDDSKSAGTAYGKQNVVAKDVIVKGDIRAVSLEQLAMAKEVMNRIVTENYPESSAELIFDSEGGYPPLTNTKGNEFLLNLYNMISRELGYGHVTAVNPRNAGAADISFTSGRVDMAVDGLGLSGADDHTINETGNLNMISVQAKRAALLMYRLSSRR</sequence>
<dbReference type="Gene3D" id="3.40.630.10">
    <property type="entry name" value="Zn peptidases"/>
    <property type="match status" value="1"/>
</dbReference>
<evidence type="ECO:0000256" key="1">
    <source>
        <dbReference type="ARBA" id="ARBA00022723"/>
    </source>
</evidence>
<dbReference type="Gene3D" id="3.30.70.360">
    <property type="match status" value="1"/>
</dbReference>
<dbReference type="KEGG" id="fuv:JR347_12690"/>
<evidence type="ECO:0000313" key="6">
    <source>
        <dbReference type="Proteomes" id="UP000662783"/>
    </source>
</evidence>
<dbReference type="InterPro" id="IPR002933">
    <property type="entry name" value="Peptidase_M20"/>
</dbReference>
<protein>
    <submittedName>
        <fullName evidence="5">M20/M25/M40 family metallo-hydrolase</fullName>
    </submittedName>
</protein>
<dbReference type="Proteomes" id="UP000662783">
    <property type="component" value="Chromosome"/>
</dbReference>
<dbReference type="Pfam" id="PF01546">
    <property type="entry name" value="Peptidase_M20"/>
    <property type="match status" value="1"/>
</dbReference>
<dbReference type="InterPro" id="IPR011650">
    <property type="entry name" value="Peptidase_M20_dimer"/>
</dbReference>
<dbReference type="SUPFAM" id="SSF53187">
    <property type="entry name" value="Zn-dependent exopeptidases"/>
    <property type="match status" value="1"/>
</dbReference>
<dbReference type="InterPro" id="IPR036264">
    <property type="entry name" value="Bact_exopeptidase_dim_dom"/>
</dbReference>
<keyword evidence="6" id="KW-1185">Reference proteome</keyword>
<accession>A0A974WEZ4</accession>
<keyword evidence="2" id="KW-0378">Hydrolase</keyword>
<dbReference type="PANTHER" id="PTHR43808">
    <property type="entry name" value="ACETYLORNITHINE DEACETYLASE"/>
    <property type="match status" value="1"/>
</dbReference>
<evidence type="ECO:0000256" key="3">
    <source>
        <dbReference type="SAM" id="SignalP"/>
    </source>
</evidence>
<feature type="domain" description="Peptidase M20 dimerisation" evidence="4">
    <location>
        <begin position="211"/>
        <end position="328"/>
    </location>
</feature>
<keyword evidence="3" id="KW-0732">Signal</keyword>
<name>A0A974WEZ4_9BACT</name>
<gene>
    <name evidence="5" type="ORF">JR347_12690</name>
</gene>
<dbReference type="InterPro" id="IPR050072">
    <property type="entry name" value="Peptidase_M20A"/>
</dbReference>
<evidence type="ECO:0000313" key="5">
    <source>
        <dbReference type="EMBL" id="QSE96454.1"/>
    </source>
</evidence>
<organism evidence="5 6">
    <name type="scientific">Fulvivirga lutea</name>
    <dbReference type="NCBI Taxonomy" id="2810512"/>
    <lineage>
        <taxon>Bacteria</taxon>
        <taxon>Pseudomonadati</taxon>
        <taxon>Bacteroidota</taxon>
        <taxon>Cytophagia</taxon>
        <taxon>Cytophagales</taxon>
        <taxon>Fulvivirgaceae</taxon>
        <taxon>Fulvivirga</taxon>
    </lineage>
</organism>
<dbReference type="PANTHER" id="PTHR43808:SF32">
    <property type="entry name" value="ARGE_DAPE-RELATED DEACYLASE"/>
    <property type="match status" value="1"/>
</dbReference>
<dbReference type="RefSeq" id="WP_205720970.1">
    <property type="nucleotide sequence ID" value="NZ_CP070608.1"/>
</dbReference>
<reference evidence="5" key="1">
    <citation type="submission" date="2021-02" db="EMBL/GenBank/DDBJ databases">
        <title>Fulvivirga sp. S481 isolated from sea water.</title>
        <authorList>
            <person name="Bae S.S."/>
            <person name="Baek K."/>
        </authorList>
    </citation>
    <scope>NUCLEOTIDE SEQUENCE</scope>
    <source>
        <strain evidence="5">S481</strain>
    </source>
</reference>
<dbReference type="GO" id="GO:0046872">
    <property type="term" value="F:metal ion binding"/>
    <property type="evidence" value="ECO:0007669"/>
    <property type="project" value="UniProtKB-KW"/>
</dbReference>
<dbReference type="SUPFAM" id="SSF55031">
    <property type="entry name" value="Bacterial exopeptidase dimerisation domain"/>
    <property type="match status" value="1"/>
</dbReference>
<dbReference type="EMBL" id="CP070608">
    <property type="protein sequence ID" value="QSE96454.1"/>
    <property type="molecule type" value="Genomic_DNA"/>
</dbReference>
<feature type="chain" id="PRO_5036787864" evidence="3">
    <location>
        <begin position="21"/>
        <end position="433"/>
    </location>
</feature>
<evidence type="ECO:0000256" key="2">
    <source>
        <dbReference type="ARBA" id="ARBA00022801"/>
    </source>
</evidence>
<dbReference type="GO" id="GO:0016787">
    <property type="term" value="F:hydrolase activity"/>
    <property type="evidence" value="ECO:0007669"/>
    <property type="project" value="UniProtKB-KW"/>
</dbReference>
<proteinExistence type="predicted"/>
<feature type="signal peptide" evidence="3">
    <location>
        <begin position="1"/>
        <end position="20"/>
    </location>
</feature>
<keyword evidence="1" id="KW-0479">Metal-binding</keyword>
<dbReference type="AlphaFoldDB" id="A0A974WEZ4"/>